<keyword evidence="19" id="KW-1185">Reference proteome</keyword>
<evidence type="ECO:0000256" key="2">
    <source>
        <dbReference type="ARBA" id="ARBA00002692"/>
    </source>
</evidence>
<evidence type="ECO:0000256" key="16">
    <source>
        <dbReference type="SAM" id="MobiDB-lite"/>
    </source>
</evidence>
<evidence type="ECO:0000256" key="15">
    <source>
        <dbReference type="RuleBase" id="RU361130"/>
    </source>
</evidence>
<keyword evidence="10 15" id="KW-0413">Isomerase</keyword>
<feature type="region of interest" description="Disordered" evidence="16">
    <location>
        <begin position="476"/>
        <end position="528"/>
    </location>
</feature>
<feature type="compositionally biased region" description="Basic and acidic residues" evidence="16">
    <location>
        <begin position="477"/>
        <end position="500"/>
    </location>
</feature>
<dbReference type="GO" id="GO:0015035">
    <property type="term" value="F:protein-disulfide reductase activity"/>
    <property type="evidence" value="ECO:0007669"/>
    <property type="project" value="UniProtKB-ARBA"/>
</dbReference>
<evidence type="ECO:0000256" key="1">
    <source>
        <dbReference type="ARBA" id="ARBA00001182"/>
    </source>
</evidence>
<dbReference type="FunFam" id="3.40.30.10:FF:000017">
    <property type="entry name" value="Protein disulfide-isomerase A4"/>
    <property type="match status" value="1"/>
</dbReference>
<dbReference type="InterPro" id="IPR036249">
    <property type="entry name" value="Thioredoxin-like_sf"/>
</dbReference>
<accession>A0A9P9IWF6</accession>
<dbReference type="Proteomes" id="UP000700596">
    <property type="component" value="Unassembled WGS sequence"/>
</dbReference>
<keyword evidence="7" id="KW-0677">Repeat</keyword>
<keyword evidence="11 13" id="KW-0676">Redox-active center</keyword>
<name>A0A9P9IWF6_9PLEO</name>
<dbReference type="CDD" id="cd02995">
    <property type="entry name" value="PDI_a_PDI_a'_C"/>
    <property type="match status" value="1"/>
</dbReference>
<keyword evidence="9 13" id="KW-1015">Disulfide bond</keyword>
<evidence type="ECO:0000256" key="13">
    <source>
        <dbReference type="PIRSR" id="PIRSR605792-51"/>
    </source>
</evidence>
<dbReference type="Pfam" id="PF13848">
    <property type="entry name" value="Thioredoxin_6"/>
    <property type="match status" value="1"/>
</dbReference>
<feature type="compositionally biased region" description="Basic and acidic residues" evidence="16">
    <location>
        <begin position="514"/>
        <end position="528"/>
    </location>
</feature>
<dbReference type="GO" id="GO:0034976">
    <property type="term" value="P:response to endoplasmic reticulum stress"/>
    <property type="evidence" value="ECO:0007669"/>
    <property type="project" value="TreeGrafter"/>
</dbReference>
<evidence type="ECO:0000256" key="6">
    <source>
        <dbReference type="ARBA" id="ARBA00022729"/>
    </source>
</evidence>
<evidence type="ECO:0000256" key="14">
    <source>
        <dbReference type="RuleBase" id="RU004208"/>
    </source>
</evidence>
<evidence type="ECO:0000256" key="8">
    <source>
        <dbReference type="ARBA" id="ARBA00022824"/>
    </source>
</evidence>
<feature type="domain" description="Thioredoxin" evidence="17">
    <location>
        <begin position="1"/>
        <end position="124"/>
    </location>
</feature>
<organism evidence="18 19">
    <name type="scientific">Dendryphion nanum</name>
    <dbReference type="NCBI Taxonomy" id="256645"/>
    <lineage>
        <taxon>Eukaryota</taxon>
        <taxon>Fungi</taxon>
        <taxon>Dikarya</taxon>
        <taxon>Ascomycota</taxon>
        <taxon>Pezizomycotina</taxon>
        <taxon>Dothideomycetes</taxon>
        <taxon>Pleosporomycetidae</taxon>
        <taxon>Pleosporales</taxon>
        <taxon>Torulaceae</taxon>
        <taxon>Dendryphion</taxon>
    </lineage>
</organism>
<evidence type="ECO:0000256" key="11">
    <source>
        <dbReference type="ARBA" id="ARBA00023284"/>
    </source>
</evidence>
<dbReference type="GO" id="GO:0006457">
    <property type="term" value="P:protein folding"/>
    <property type="evidence" value="ECO:0007669"/>
    <property type="project" value="TreeGrafter"/>
</dbReference>
<dbReference type="PANTHER" id="PTHR18929:SF132">
    <property type="entry name" value="PROTEIN DISULFIDE-ISOMERASE A3"/>
    <property type="match status" value="1"/>
</dbReference>
<dbReference type="GO" id="GO:0003756">
    <property type="term" value="F:protein disulfide isomerase activity"/>
    <property type="evidence" value="ECO:0007669"/>
    <property type="project" value="UniProtKB-EC"/>
</dbReference>
<feature type="disulfide bond" description="Redox-active" evidence="13">
    <location>
        <begin position="47"/>
        <end position="50"/>
    </location>
</feature>
<gene>
    <name evidence="18" type="ORF">B0J11DRAFT_7647</name>
</gene>
<comment type="similarity">
    <text evidence="4 14">Belongs to the protein disulfide isomerase family.</text>
</comment>
<evidence type="ECO:0000256" key="7">
    <source>
        <dbReference type="ARBA" id="ARBA00022737"/>
    </source>
</evidence>
<protein>
    <recommendedName>
        <fullName evidence="12 15">Protein disulfide-isomerase</fullName>
        <ecNumber evidence="5 15">5.3.4.1</ecNumber>
    </recommendedName>
</protein>
<dbReference type="GO" id="GO:0005788">
    <property type="term" value="C:endoplasmic reticulum lumen"/>
    <property type="evidence" value="ECO:0007669"/>
    <property type="project" value="UniProtKB-SubCell"/>
</dbReference>
<dbReference type="PROSITE" id="PS51352">
    <property type="entry name" value="THIOREDOXIN_2"/>
    <property type="match status" value="2"/>
</dbReference>
<dbReference type="OrthoDB" id="427280at2759"/>
<evidence type="ECO:0000313" key="19">
    <source>
        <dbReference type="Proteomes" id="UP000700596"/>
    </source>
</evidence>
<dbReference type="Pfam" id="PF00085">
    <property type="entry name" value="Thioredoxin"/>
    <property type="match status" value="2"/>
</dbReference>
<reference evidence="18" key="1">
    <citation type="journal article" date="2021" name="Nat. Commun.">
        <title>Genetic determinants of endophytism in the Arabidopsis root mycobiome.</title>
        <authorList>
            <person name="Mesny F."/>
            <person name="Miyauchi S."/>
            <person name="Thiergart T."/>
            <person name="Pickel B."/>
            <person name="Atanasova L."/>
            <person name="Karlsson M."/>
            <person name="Huettel B."/>
            <person name="Barry K.W."/>
            <person name="Haridas S."/>
            <person name="Chen C."/>
            <person name="Bauer D."/>
            <person name="Andreopoulos W."/>
            <person name="Pangilinan J."/>
            <person name="LaButti K."/>
            <person name="Riley R."/>
            <person name="Lipzen A."/>
            <person name="Clum A."/>
            <person name="Drula E."/>
            <person name="Henrissat B."/>
            <person name="Kohler A."/>
            <person name="Grigoriev I.V."/>
            <person name="Martin F.M."/>
            <person name="Hacquard S."/>
        </authorList>
    </citation>
    <scope>NUCLEOTIDE SEQUENCE</scope>
    <source>
        <strain evidence="18">MPI-CAGE-CH-0243</strain>
    </source>
</reference>
<comment type="catalytic activity">
    <reaction evidence="1 15">
        <text>Catalyzes the rearrangement of -S-S- bonds in proteins.</text>
        <dbReference type="EC" id="5.3.4.1"/>
    </reaction>
</comment>
<dbReference type="InterPro" id="IPR017937">
    <property type="entry name" value="Thioredoxin_CS"/>
</dbReference>
<feature type="disulfide bond" description="Redox-active" evidence="13">
    <location>
        <begin position="382"/>
        <end position="385"/>
    </location>
</feature>
<comment type="caution">
    <text evidence="18">The sequence shown here is derived from an EMBL/GenBank/DDBJ whole genome shotgun (WGS) entry which is preliminary data.</text>
</comment>
<comment type="subcellular location">
    <subcellularLocation>
        <location evidence="3">Endoplasmic reticulum lumen</location>
    </subcellularLocation>
</comment>
<dbReference type="Gene3D" id="3.40.30.10">
    <property type="entry name" value="Glutaredoxin"/>
    <property type="match status" value="4"/>
</dbReference>
<dbReference type="PANTHER" id="PTHR18929">
    <property type="entry name" value="PROTEIN DISULFIDE ISOMERASE"/>
    <property type="match status" value="1"/>
</dbReference>
<dbReference type="FunFam" id="3.40.30.10:FF:000154">
    <property type="entry name" value="Protein disulfide-isomerase"/>
    <property type="match status" value="1"/>
</dbReference>
<dbReference type="CDD" id="cd02981">
    <property type="entry name" value="PDI_b_family"/>
    <property type="match status" value="1"/>
</dbReference>
<dbReference type="FunFam" id="3.40.30.10:FF:000185">
    <property type="entry name" value="Protein disulfide-isomerase"/>
    <property type="match status" value="1"/>
</dbReference>
<dbReference type="SUPFAM" id="SSF52833">
    <property type="entry name" value="Thioredoxin-like"/>
    <property type="match status" value="4"/>
</dbReference>
<feature type="domain" description="Thioredoxin" evidence="17">
    <location>
        <begin position="332"/>
        <end position="462"/>
    </location>
</feature>
<keyword evidence="8" id="KW-0256">Endoplasmic reticulum</keyword>
<evidence type="ECO:0000259" key="17">
    <source>
        <dbReference type="PROSITE" id="PS51352"/>
    </source>
</evidence>
<dbReference type="PROSITE" id="PS00194">
    <property type="entry name" value="THIOREDOXIN_1"/>
    <property type="match status" value="2"/>
</dbReference>
<sequence>MRYSIPLCGLLAAVAFGSDVHDLKKDSFKGFIEEHDLVLAEFFAPWCGHCKALAPEYETAATTLKEKDIPLVKVDCTEEQDLCQEYGVEGYPTLKVFRGAESITPYTGQRKADAIISYMTKQSLPAVSEITKATLEEFKTADKVVLVAYFASDDKASNETFTAVANGLRDNYLFGATNDAALAEAEGVKQPGLVLYKSFDEGKDVYTEKFDKEAIESFAKVAATPLIGEVGPETYSGYMAAGIPLAYIFAETQEERDQIAKELKPLAQKHKGVLNFATIDAKAFGQHAGNLNLEAGKFPAFAIQKTDKNEKFPYSQDNKITEKDIGKFVDDFIAGNVAPSIKSDPIPESNDGPVTVVVAHNYKDVVIENDKDVLVEFYAPWCGHCKALAPKYEELGALYKTDALSKLVTIAKVDATTNDVPDEIQGFPTIKLFPAGKKDSPIDYSGGRTVEDLVKFIKENGSHQAEAILPAEAEAEAEVKEEVKEEASSVAEKATEKASEATESVKSAAAKATEAVKEAVNEDEHDEL</sequence>
<dbReference type="NCBIfam" id="TIGR01130">
    <property type="entry name" value="ER_PDI_fam"/>
    <property type="match status" value="1"/>
</dbReference>
<feature type="compositionally biased region" description="Low complexity" evidence="16">
    <location>
        <begin position="501"/>
        <end position="513"/>
    </location>
</feature>
<dbReference type="FunFam" id="3.40.30.10:FF:000139">
    <property type="entry name" value="Protein disulfide-isomerase"/>
    <property type="match status" value="1"/>
</dbReference>
<evidence type="ECO:0000256" key="12">
    <source>
        <dbReference type="ARBA" id="ARBA00039846"/>
    </source>
</evidence>
<proteinExistence type="inferred from homology"/>
<comment type="function">
    <text evidence="2">Participates in the folding of proteins containing disulfide bonds, may be involved in glycosylation, prolyl hydroxylation and triglyceride transfer.</text>
</comment>
<dbReference type="CDD" id="cd02982">
    <property type="entry name" value="PDI_b'_family"/>
    <property type="match status" value="1"/>
</dbReference>
<dbReference type="InterPro" id="IPR005788">
    <property type="entry name" value="PDI_thioredoxin-like_dom"/>
</dbReference>
<evidence type="ECO:0000313" key="18">
    <source>
        <dbReference type="EMBL" id="KAH7138123.1"/>
    </source>
</evidence>
<dbReference type="InterPro" id="IPR013766">
    <property type="entry name" value="Thioredoxin_domain"/>
</dbReference>
<evidence type="ECO:0000256" key="10">
    <source>
        <dbReference type="ARBA" id="ARBA00023235"/>
    </source>
</evidence>
<dbReference type="NCBIfam" id="TIGR01126">
    <property type="entry name" value="pdi_dom"/>
    <property type="match status" value="2"/>
</dbReference>
<evidence type="ECO:0000256" key="3">
    <source>
        <dbReference type="ARBA" id="ARBA00004319"/>
    </source>
</evidence>
<dbReference type="EC" id="5.3.4.1" evidence="5 15"/>
<dbReference type="InterPro" id="IPR005792">
    <property type="entry name" value="Prot_disulphide_isomerase"/>
</dbReference>
<dbReference type="EMBL" id="JAGMWT010000001">
    <property type="protein sequence ID" value="KAH7138123.1"/>
    <property type="molecule type" value="Genomic_DNA"/>
</dbReference>
<evidence type="ECO:0000256" key="4">
    <source>
        <dbReference type="ARBA" id="ARBA00006347"/>
    </source>
</evidence>
<keyword evidence="6" id="KW-0732">Signal</keyword>
<dbReference type="AlphaFoldDB" id="A0A9P9IWF6"/>
<evidence type="ECO:0000256" key="5">
    <source>
        <dbReference type="ARBA" id="ARBA00012723"/>
    </source>
</evidence>
<dbReference type="GO" id="GO:0051082">
    <property type="term" value="F:unfolded protein binding"/>
    <property type="evidence" value="ECO:0007669"/>
    <property type="project" value="UniProtKB-ARBA"/>
</dbReference>
<dbReference type="PRINTS" id="PR00421">
    <property type="entry name" value="THIOREDOXIN"/>
</dbReference>
<dbReference type="CDD" id="cd02961">
    <property type="entry name" value="PDI_a_family"/>
    <property type="match status" value="1"/>
</dbReference>
<evidence type="ECO:0000256" key="9">
    <source>
        <dbReference type="ARBA" id="ARBA00023157"/>
    </source>
</evidence>